<proteinExistence type="predicted"/>
<protein>
    <submittedName>
        <fullName evidence="1">Uncharacterized protein</fullName>
    </submittedName>
</protein>
<accession>A0A3P7IIF9</accession>
<sequence length="142" mass="15768">MSVKNPDADTKQELVQVASKIQNETWSTISKECVEANLKNADERASVQIDIETPSKTSSTALIKSDLAEERRPVTSVKEDAASAPVAVGSVRPHWRLALDERMTSKERDTSQVVPSTETFFKVDIFHCVLLVYILICSFLIS</sequence>
<organism evidence="1 2">
    <name type="scientific">Strongylus vulgaris</name>
    <name type="common">Blood worm</name>
    <dbReference type="NCBI Taxonomy" id="40348"/>
    <lineage>
        <taxon>Eukaryota</taxon>
        <taxon>Metazoa</taxon>
        <taxon>Ecdysozoa</taxon>
        <taxon>Nematoda</taxon>
        <taxon>Chromadorea</taxon>
        <taxon>Rhabditida</taxon>
        <taxon>Rhabditina</taxon>
        <taxon>Rhabditomorpha</taxon>
        <taxon>Strongyloidea</taxon>
        <taxon>Strongylidae</taxon>
        <taxon>Strongylus</taxon>
    </lineage>
</organism>
<evidence type="ECO:0000313" key="1">
    <source>
        <dbReference type="EMBL" id="VDM72770.1"/>
    </source>
</evidence>
<evidence type="ECO:0000313" key="2">
    <source>
        <dbReference type="Proteomes" id="UP000270094"/>
    </source>
</evidence>
<dbReference type="AlphaFoldDB" id="A0A3P7IIF9"/>
<gene>
    <name evidence="1" type="ORF">SVUK_LOCUS7768</name>
</gene>
<reference evidence="1 2" key="1">
    <citation type="submission" date="2018-11" db="EMBL/GenBank/DDBJ databases">
        <authorList>
            <consortium name="Pathogen Informatics"/>
        </authorList>
    </citation>
    <scope>NUCLEOTIDE SEQUENCE [LARGE SCALE GENOMIC DNA]</scope>
</reference>
<keyword evidence="2" id="KW-1185">Reference proteome</keyword>
<dbReference type="EMBL" id="UYYB01027167">
    <property type="protein sequence ID" value="VDM72770.1"/>
    <property type="molecule type" value="Genomic_DNA"/>
</dbReference>
<dbReference type="Proteomes" id="UP000270094">
    <property type="component" value="Unassembled WGS sequence"/>
</dbReference>
<name>A0A3P7IIF9_STRVU</name>